<dbReference type="AlphaFoldDB" id="A0A0G1A958"/>
<dbReference type="InterPro" id="IPR007060">
    <property type="entry name" value="FtsL/DivIC"/>
</dbReference>
<dbReference type="Proteomes" id="UP000034837">
    <property type="component" value="Unassembled WGS sequence"/>
</dbReference>
<sequence>MQKRSLAGKIGKNRLFIVVVSIFLILFLIGFLRSFWRDYQIRKEIKDMQEERIRLEGQKLKTLDFLNNLQGDNEAEKEARLNFGLAKPGEQVVIIAGGLQKTTEKNNNEEKREENNSNMILWWRYFFAPKNN</sequence>
<proteinExistence type="predicted"/>
<gene>
    <name evidence="2" type="ORF">UV20_C0001G0129</name>
</gene>
<keyword evidence="1" id="KW-0812">Transmembrane</keyword>
<reference evidence="2 3" key="1">
    <citation type="journal article" date="2015" name="Nature">
        <title>rRNA introns, odd ribosomes, and small enigmatic genomes across a large radiation of phyla.</title>
        <authorList>
            <person name="Brown C.T."/>
            <person name="Hug L.A."/>
            <person name="Thomas B.C."/>
            <person name="Sharon I."/>
            <person name="Castelle C.J."/>
            <person name="Singh A."/>
            <person name="Wilkins M.J."/>
            <person name="Williams K.H."/>
            <person name="Banfield J.F."/>
        </authorList>
    </citation>
    <scope>NUCLEOTIDE SEQUENCE [LARGE SCALE GENOMIC DNA]</scope>
</reference>
<dbReference type="Pfam" id="PF04977">
    <property type="entry name" value="DivIC"/>
    <property type="match status" value="1"/>
</dbReference>
<accession>A0A0G1A958</accession>
<organism evidence="2 3">
    <name type="scientific">Candidatus Magasanikbacteria bacterium GW2011_GWA2_42_32</name>
    <dbReference type="NCBI Taxonomy" id="1619039"/>
    <lineage>
        <taxon>Bacteria</taxon>
        <taxon>Candidatus Magasanikiibacteriota</taxon>
    </lineage>
</organism>
<dbReference type="EMBL" id="LCDO01000001">
    <property type="protein sequence ID" value="KKS57489.1"/>
    <property type="molecule type" value="Genomic_DNA"/>
</dbReference>
<keyword evidence="1" id="KW-0472">Membrane</keyword>
<comment type="caution">
    <text evidence="2">The sequence shown here is derived from an EMBL/GenBank/DDBJ whole genome shotgun (WGS) entry which is preliminary data.</text>
</comment>
<evidence type="ECO:0000313" key="3">
    <source>
        <dbReference type="Proteomes" id="UP000034837"/>
    </source>
</evidence>
<evidence type="ECO:0000313" key="2">
    <source>
        <dbReference type="EMBL" id="KKS57489.1"/>
    </source>
</evidence>
<protein>
    <recommendedName>
        <fullName evidence="4">Septum formation initiator</fullName>
    </recommendedName>
</protein>
<feature type="transmembrane region" description="Helical" evidence="1">
    <location>
        <begin position="15"/>
        <end position="36"/>
    </location>
</feature>
<name>A0A0G1A958_9BACT</name>
<evidence type="ECO:0008006" key="4">
    <source>
        <dbReference type="Google" id="ProtNLM"/>
    </source>
</evidence>
<evidence type="ECO:0000256" key="1">
    <source>
        <dbReference type="SAM" id="Phobius"/>
    </source>
</evidence>
<keyword evidence="1" id="KW-1133">Transmembrane helix</keyword>